<keyword evidence="6" id="KW-0274">FAD</keyword>
<dbReference type="InterPro" id="IPR036188">
    <property type="entry name" value="FAD/NAD-bd_sf"/>
</dbReference>
<evidence type="ECO:0000256" key="1">
    <source>
        <dbReference type="ARBA" id="ARBA00001974"/>
    </source>
</evidence>
<dbReference type="OrthoDB" id="6029at2759"/>
<feature type="domain" description="Mitochondrial apoptosis-inducing factor C-terminal" evidence="15">
    <location>
        <begin position="548"/>
        <end position="651"/>
    </location>
</feature>
<evidence type="ECO:0000256" key="11">
    <source>
        <dbReference type="ARBA" id="ARBA00047786"/>
    </source>
</evidence>
<dbReference type="KEGG" id="tnl:113499912"/>
<dbReference type="Pfam" id="PF07992">
    <property type="entry name" value="Pyr_redox_2"/>
    <property type="match status" value="1"/>
</dbReference>
<evidence type="ECO:0000256" key="12">
    <source>
        <dbReference type="SAM" id="MobiDB-lite"/>
    </source>
</evidence>
<dbReference type="PANTHER" id="PTHR43557">
    <property type="entry name" value="APOPTOSIS-INDUCING FACTOR 1"/>
    <property type="match status" value="1"/>
</dbReference>
<dbReference type="GO" id="GO:0016174">
    <property type="term" value="F:NAD(P)H oxidase H2O2-forming activity"/>
    <property type="evidence" value="ECO:0007669"/>
    <property type="project" value="TreeGrafter"/>
</dbReference>
<dbReference type="Pfam" id="PF14721">
    <property type="entry name" value="AIF_C"/>
    <property type="match status" value="1"/>
</dbReference>
<dbReference type="Gene3D" id="3.50.50.60">
    <property type="entry name" value="FAD/NAD(P)-binding domain"/>
    <property type="match status" value="2"/>
</dbReference>
<evidence type="ECO:0000256" key="5">
    <source>
        <dbReference type="ARBA" id="ARBA00022703"/>
    </source>
</evidence>
<evidence type="ECO:0000259" key="14">
    <source>
        <dbReference type="Pfam" id="PF07992"/>
    </source>
</evidence>
<dbReference type="GO" id="GO:0071949">
    <property type="term" value="F:FAD binding"/>
    <property type="evidence" value="ECO:0007669"/>
    <property type="project" value="TreeGrafter"/>
</dbReference>
<dbReference type="GO" id="GO:0046983">
    <property type="term" value="F:protein dimerization activity"/>
    <property type="evidence" value="ECO:0007669"/>
    <property type="project" value="InterPro"/>
</dbReference>
<dbReference type="GO" id="GO:0006915">
    <property type="term" value="P:apoptotic process"/>
    <property type="evidence" value="ECO:0007669"/>
    <property type="project" value="UniProtKB-KW"/>
</dbReference>
<dbReference type="InParanoid" id="A0A7E5W6P0"/>
<dbReference type="SUPFAM" id="SSF55424">
    <property type="entry name" value="FAD/NAD-linked reductases, dimerisation (C-terminal) domain"/>
    <property type="match status" value="1"/>
</dbReference>
<dbReference type="RefSeq" id="XP_026736318.1">
    <property type="nucleotide sequence ID" value="XM_026880517.1"/>
</dbReference>
<dbReference type="InterPro" id="IPR029324">
    <property type="entry name" value="AIF_C"/>
</dbReference>
<keyword evidence="13" id="KW-1133">Transmembrane helix</keyword>
<comment type="catalytic activity">
    <reaction evidence="11">
        <text>A + NADH + H(+) = AH2 + NAD(+)</text>
        <dbReference type="Rhea" id="RHEA:11356"/>
        <dbReference type="ChEBI" id="CHEBI:13193"/>
        <dbReference type="ChEBI" id="CHEBI:15378"/>
        <dbReference type="ChEBI" id="CHEBI:17499"/>
        <dbReference type="ChEBI" id="CHEBI:57540"/>
        <dbReference type="ChEBI" id="CHEBI:57945"/>
    </reaction>
</comment>
<evidence type="ECO:0000256" key="13">
    <source>
        <dbReference type="SAM" id="Phobius"/>
    </source>
</evidence>
<keyword evidence="13" id="KW-0812">Transmembrane</keyword>
<evidence type="ECO:0000259" key="15">
    <source>
        <dbReference type="Pfam" id="PF14721"/>
    </source>
</evidence>
<keyword evidence="8" id="KW-0560">Oxidoreductase</keyword>
<feature type="region of interest" description="Disordered" evidence="12">
    <location>
        <begin position="68"/>
        <end position="88"/>
    </location>
</feature>
<evidence type="ECO:0000256" key="2">
    <source>
        <dbReference type="ARBA" id="ARBA00004173"/>
    </source>
</evidence>
<dbReference type="CTD" id="33390"/>
<dbReference type="Gene3D" id="3.30.390.30">
    <property type="match status" value="1"/>
</dbReference>
<dbReference type="Proteomes" id="UP000322000">
    <property type="component" value="Chromosome 13"/>
</dbReference>
<protein>
    <submittedName>
        <fullName evidence="17">Apoptosis-inducing factor 1, mitochondrial</fullName>
    </submittedName>
</protein>
<keyword evidence="9" id="KW-0520">NAD</keyword>
<evidence type="ECO:0000313" key="16">
    <source>
        <dbReference type="Proteomes" id="UP000322000"/>
    </source>
</evidence>
<evidence type="ECO:0000256" key="8">
    <source>
        <dbReference type="ARBA" id="ARBA00023002"/>
    </source>
</evidence>
<dbReference type="FunCoup" id="A0A7E5W6P0">
    <property type="interactions" value="1281"/>
</dbReference>
<keyword evidence="4" id="KW-0285">Flavoprotein</keyword>
<dbReference type="InterPro" id="IPR023753">
    <property type="entry name" value="FAD/NAD-binding_dom"/>
</dbReference>
<evidence type="ECO:0000256" key="3">
    <source>
        <dbReference type="ARBA" id="ARBA00006442"/>
    </source>
</evidence>
<comment type="similarity">
    <text evidence="3">Belongs to the FAD-dependent oxidoreductase family.</text>
</comment>
<dbReference type="GeneID" id="113499912"/>
<feature type="domain" description="FAD/NAD(P)-binding" evidence="14">
    <location>
        <begin position="204"/>
        <end position="545"/>
    </location>
</feature>
<proteinExistence type="inferred from homology"/>
<dbReference type="SUPFAM" id="SSF51905">
    <property type="entry name" value="FAD/NAD(P)-binding domain"/>
    <property type="match status" value="1"/>
</dbReference>
<name>A0A7E5W6P0_TRINI</name>
<comment type="subcellular location">
    <subcellularLocation>
        <location evidence="2">Mitochondrion</location>
    </subcellularLocation>
</comment>
<keyword evidence="7" id="KW-0809">Transit peptide</keyword>
<dbReference type="PANTHER" id="PTHR43557:SF4">
    <property type="entry name" value="APOPTOSIS-INDUCING FACTOR 1, MITOCHONDRIAL"/>
    <property type="match status" value="1"/>
</dbReference>
<keyword evidence="5" id="KW-0053">Apoptosis</keyword>
<accession>A0A7E5W6P0</accession>
<evidence type="ECO:0000256" key="9">
    <source>
        <dbReference type="ARBA" id="ARBA00023027"/>
    </source>
</evidence>
<dbReference type="PRINTS" id="PR00411">
    <property type="entry name" value="PNDRDTASEI"/>
</dbReference>
<dbReference type="AlphaFoldDB" id="A0A7E5W6P0"/>
<evidence type="ECO:0000256" key="7">
    <source>
        <dbReference type="ARBA" id="ARBA00022946"/>
    </source>
</evidence>
<organism evidence="16 17">
    <name type="scientific">Trichoplusia ni</name>
    <name type="common">Cabbage looper</name>
    <dbReference type="NCBI Taxonomy" id="7111"/>
    <lineage>
        <taxon>Eukaryota</taxon>
        <taxon>Metazoa</taxon>
        <taxon>Ecdysozoa</taxon>
        <taxon>Arthropoda</taxon>
        <taxon>Hexapoda</taxon>
        <taxon>Insecta</taxon>
        <taxon>Pterygota</taxon>
        <taxon>Neoptera</taxon>
        <taxon>Endopterygota</taxon>
        <taxon>Lepidoptera</taxon>
        <taxon>Glossata</taxon>
        <taxon>Ditrysia</taxon>
        <taxon>Noctuoidea</taxon>
        <taxon>Noctuidae</taxon>
        <taxon>Plusiinae</taxon>
        <taxon>Trichoplusia</taxon>
    </lineage>
</organism>
<dbReference type="InterPro" id="IPR016156">
    <property type="entry name" value="FAD/NAD-linked_Rdtase_dimer_sf"/>
</dbReference>
<keyword evidence="10" id="KW-0496">Mitochondrion</keyword>
<keyword evidence="13" id="KW-0472">Membrane</keyword>
<reference evidence="17" key="1">
    <citation type="submission" date="2025-08" db="UniProtKB">
        <authorList>
            <consortium name="RefSeq"/>
        </authorList>
    </citation>
    <scope>IDENTIFICATION</scope>
</reference>
<dbReference type="SMART" id="SM01353">
    <property type="entry name" value="AIF_C"/>
    <property type="match status" value="1"/>
</dbReference>
<dbReference type="GO" id="GO:0033108">
    <property type="term" value="P:mitochondrial respiratory chain complex assembly"/>
    <property type="evidence" value="ECO:0007669"/>
    <property type="project" value="TreeGrafter"/>
</dbReference>
<dbReference type="PRINTS" id="PR00368">
    <property type="entry name" value="FADPNR"/>
</dbReference>
<evidence type="ECO:0000256" key="10">
    <source>
        <dbReference type="ARBA" id="ARBA00023128"/>
    </source>
</evidence>
<evidence type="ECO:0000256" key="4">
    <source>
        <dbReference type="ARBA" id="ARBA00022630"/>
    </source>
</evidence>
<comment type="cofactor">
    <cofactor evidence="1">
        <name>FAD</name>
        <dbReference type="ChEBI" id="CHEBI:57692"/>
    </cofactor>
</comment>
<sequence>MLGPIRYCGHLKLMNHASLAVNSNALGQMIINLASRVHYSKTPDECKGSSTTPCTCKDVAQTAGRRVEAWPKPDPPPQPWRAECPREPQPPNYDPYRIKVPDVVVPPFPPSNAKPMLDCAKMKGSCSLKPFHEPPPGPPPTPPPYTNSLYLLAILSVFGAFGLMFRFWVWWDQKTKQDESRAQWRPRRKFKSPYSETDLPPCVQYLIIGTGAAGWAAYRAIMEHDKKARVFFITREDMVPYKRPPMSKQMWLNEDPPDIKLLRYVEDMQLKSMLNAQCSDFLDPVSFYRKKNGPALSIATGWCVLRIDADDHVAYIKTMGGERPIYYERCLLAPGSAPRNLDVFKSAPKNVRARICKMRTIRDLEVSFRKVREAKSVVIIGGGCLGCELAWHIGRMNKIIERPDEMPPLQIMHVYKDKGILSSILPEYLGEWAAEIIKCEGVTMVPKTQVYDAFESPDGRLELTLSNGESLVCDYAFLCIGAEPRVDMAENSYLEQDPVNGGYLVNTEMEARTHLYIAGDAASYYSQWKDTRMRSDHYQNAEEQGYIAGANMTGYWTPCNMEPNYHVKLGEHLNMEVVGEVGACMPIIGVFKECDDQDSVDEANEIAGGTLASGKRKCYKDSTLEYQNRYKRGLLFYMRDETVVGFVFWNLPPIDDRRGVATELLRAKPTYRDINVLAQLLGFPEARCVYKKAVKEAEKEVCLTKDCQPKPKDKDCPTINRYRY</sequence>
<dbReference type="InterPro" id="IPR050446">
    <property type="entry name" value="FAD-oxidoreductase/Apoptosis"/>
</dbReference>
<dbReference type="GO" id="GO:0005739">
    <property type="term" value="C:mitochondrion"/>
    <property type="evidence" value="ECO:0007669"/>
    <property type="project" value="UniProtKB-SubCell"/>
</dbReference>
<keyword evidence="16" id="KW-1185">Reference proteome</keyword>
<evidence type="ECO:0000256" key="6">
    <source>
        <dbReference type="ARBA" id="ARBA00022827"/>
    </source>
</evidence>
<evidence type="ECO:0000313" key="17">
    <source>
        <dbReference type="RefSeq" id="XP_026736318.1"/>
    </source>
</evidence>
<gene>
    <name evidence="17" type="primary">LOC113499912</name>
</gene>
<feature type="transmembrane region" description="Helical" evidence="13">
    <location>
        <begin position="149"/>
        <end position="171"/>
    </location>
</feature>